<dbReference type="Proteomes" id="UP000629365">
    <property type="component" value="Unassembled WGS sequence"/>
</dbReference>
<accession>A0ABQ1RPL6</accession>
<evidence type="ECO:0000313" key="2">
    <source>
        <dbReference type="EMBL" id="GGD76944.1"/>
    </source>
</evidence>
<reference evidence="3" key="1">
    <citation type="journal article" date="2019" name="Int. J. Syst. Evol. Microbiol.">
        <title>The Global Catalogue of Microorganisms (GCM) 10K type strain sequencing project: providing services to taxonomists for standard genome sequencing and annotation.</title>
        <authorList>
            <consortium name="The Broad Institute Genomics Platform"/>
            <consortium name="The Broad Institute Genome Sequencing Center for Infectious Disease"/>
            <person name="Wu L."/>
            <person name="Ma J."/>
        </authorList>
    </citation>
    <scope>NUCLEOTIDE SEQUENCE [LARGE SCALE GENOMIC DNA]</scope>
    <source>
        <strain evidence="3">CCM 7640</strain>
    </source>
</reference>
<feature type="region of interest" description="Disordered" evidence="1">
    <location>
        <begin position="98"/>
        <end position="119"/>
    </location>
</feature>
<organism evidence="2 3">
    <name type="scientific">Microbacterium murale</name>
    <dbReference type="NCBI Taxonomy" id="1081040"/>
    <lineage>
        <taxon>Bacteria</taxon>
        <taxon>Bacillati</taxon>
        <taxon>Actinomycetota</taxon>
        <taxon>Actinomycetes</taxon>
        <taxon>Micrococcales</taxon>
        <taxon>Microbacteriaceae</taxon>
        <taxon>Microbacterium</taxon>
    </lineage>
</organism>
<evidence type="ECO:0000256" key="1">
    <source>
        <dbReference type="SAM" id="MobiDB-lite"/>
    </source>
</evidence>
<evidence type="ECO:0000313" key="3">
    <source>
        <dbReference type="Proteomes" id="UP000629365"/>
    </source>
</evidence>
<name>A0ABQ1RPL6_9MICO</name>
<gene>
    <name evidence="2" type="ORF">GCM10007269_19860</name>
</gene>
<dbReference type="EMBL" id="BMCM01000003">
    <property type="protein sequence ID" value="GGD76944.1"/>
    <property type="molecule type" value="Genomic_DNA"/>
</dbReference>
<proteinExistence type="predicted"/>
<protein>
    <recommendedName>
        <fullName evidence="4">Terminase small subunit</fullName>
    </recommendedName>
</protein>
<evidence type="ECO:0008006" key="4">
    <source>
        <dbReference type="Google" id="ProtNLM"/>
    </source>
</evidence>
<dbReference type="RefSeq" id="WP_188436430.1">
    <property type="nucleotide sequence ID" value="NZ_BMCM01000003.1"/>
</dbReference>
<sequence length="138" mass="14814">MKRTRSQIRAAQIAELAAEQAAHDKSVNDAMKVAAFARCDAVEQLYELLDLKPERPISREGKNGAYEVATDKDEVKRSARLIEAVSALLAVTESYRTTYEPSDSGRGPDGAVAHAEAANDQRFAPASAGQLAALQRAG</sequence>
<keyword evidence="3" id="KW-1185">Reference proteome</keyword>
<comment type="caution">
    <text evidence="2">The sequence shown here is derived from an EMBL/GenBank/DDBJ whole genome shotgun (WGS) entry which is preliminary data.</text>
</comment>